<keyword evidence="2" id="KW-0732">Signal</keyword>
<dbReference type="OrthoDB" id="5771047at2"/>
<gene>
    <name evidence="3" type="ORF">BN873_210131</name>
</gene>
<evidence type="ECO:0008006" key="5">
    <source>
        <dbReference type="Google" id="ProtNLM"/>
    </source>
</evidence>
<comment type="caution">
    <text evidence="3">The sequence shown here is derived from an EMBL/GenBank/DDBJ whole genome shotgun (WGS) entry which is preliminary data.</text>
</comment>
<evidence type="ECO:0000313" key="4">
    <source>
        <dbReference type="Proteomes" id="UP000035760"/>
    </source>
</evidence>
<dbReference type="RefSeq" id="WP_048671474.1">
    <property type="nucleotide sequence ID" value="NZ_CBTJ020000027.1"/>
</dbReference>
<name>W6M843_9GAMM</name>
<reference evidence="3" key="2">
    <citation type="submission" date="2014-03" db="EMBL/GenBank/DDBJ databases">
        <title>Candidatus Competibacter-lineage genomes retrieved from metagenomes reveal functional metabolic diversity.</title>
        <authorList>
            <person name="McIlroy S.J."/>
            <person name="Albertsen M."/>
            <person name="Andresen E.K."/>
            <person name="Saunders A.M."/>
            <person name="Kristiansen R."/>
            <person name="Stokholm-Bjerregaard M."/>
            <person name="Nielsen K.L."/>
            <person name="Nielsen P.H."/>
        </authorList>
    </citation>
    <scope>NUCLEOTIDE SEQUENCE</scope>
    <source>
        <strain evidence="3">Run_A_D11</strain>
    </source>
</reference>
<evidence type="ECO:0000256" key="1">
    <source>
        <dbReference type="SAM" id="MobiDB-lite"/>
    </source>
</evidence>
<organism evidence="3 4">
    <name type="scientific">Candidatus Competibacter denitrificans Run_A_D11</name>
    <dbReference type="NCBI Taxonomy" id="1400863"/>
    <lineage>
        <taxon>Bacteria</taxon>
        <taxon>Pseudomonadati</taxon>
        <taxon>Pseudomonadota</taxon>
        <taxon>Gammaproteobacteria</taxon>
        <taxon>Candidatus Competibacteraceae</taxon>
        <taxon>Candidatus Competibacter</taxon>
    </lineage>
</organism>
<feature type="chain" id="PRO_5004878219" description="DUF4124 domain-containing protein" evidence="2">
    <location>
        <begin position="22"/>
        <end position="141"/>
    </location>
</feature>
<feature type="signal peptide" evidence="2">
    <location>
        <begin position="1"/>
        <end position="21"/>
    </location>
</feature>
<reference evidence="3" key="1">
    <citation type="submission" date="2013-07" db="EMBL/GenBank/DDBJ databases">
        <authorList>
            <person name="McIlroy S."/>
        </authorList>
    </citation>
    <scope>NUCLEOTIDE SEQUENCE [LARGE SCALE GENOMIC DNA]</scope>
    <source>
        <strain evidence="3">Run_A_D11</strain>
    </source>
</reference>
<dbReference type="AlphaFoldDB" id="W6M843"/>
<evidence type="ECO:0000313" key="3">
    <source>
        <dbReference type="EMBL" id="CDI01910.1"/>
    </source>
</evidence>
<protein>
    <recommendedName>
        <fullName evidence="5">DUF4124 domain-containing protein</fullName>
    </recommendedName>
</protein>
<dbReference type="EMBL" id="CBTJ020000027">
    <property type="protein sequence ID" value="CDI01910.1"/>
    <property type="molecule type" value="Genomic_DNA"/>
</dbReference>
<evidence type="ECO:0000256" key="2">
    <source>
        <dbReference type="SAM" id="SignalP"/>
    </source>
</evidence>
<dbReference type="Proteomes" id="UP000035760">
    <property type="component" value="Unassembled WGS sequence"/>
</dbReference>
<sequence>MNRQPPYSLLLLALWVGPACAANKCIEINGRIFYQAAPCPPGAHGGDMSLNINRPVTGGVKQPILPPPMPLLPEDKPMAAAEPVEPETADGTADKPKSITLDDTASPPKKNSPPKKDQSDLNQSGREDEEQSAVHSPENRQ</sequence>
<keyword evidence="4" id="KW-1185">Reference proteome</keyword>
<feature type="region of interest" description="Disordered" evidence="1">
    <location>
        <begin position="54"/>
        <end position="141"/>
    </location>
</feature>
<accession>W6M843</accession>
<proteinExistence type="predicted"/>